<comment type="caution">
    <text evidence="1">The sequence shown here is derived from an EMBL/GenBank/DDBJ whole genome shotgun (WGS) entry which is preliminary data.</text>
</comment>
<name>A0A839TAG9_9GAMM</name>
<evidence type="ECO:0000313" key="2">
    <source>
        <dbReference type="Proteomes" id="UP000588111"/>
    </source>
</evidence>
<gene>
    <name evidence="1" type="ORF">FHS24_000993</name>
</gene>
<dbReference type="AlphaFoldDB" id="A0A839TAG9"/>
<accession>A0A839TAG9</accession>
<dbReference type="EMBL" id="JACHXL010000002">
    <property type="protein sequence ID" value="MBB3106492.1"/>
    <property type="molecule type" value="Genomic_DNA"/>
</dbReference>
<evidence type="ECO:0000313" key="1">
    <source>
        <dbReference type="EMBL" id="MBB3106492.1"/>
    </source>
</evidence>
<dbReference type="Proteomes" id="UP000588111">
    <property type="component" value="Unassembled WGS sequence"/>
</dbReference>
<keyword evidence="2" id="KW-1185">Reference proteome</keyword>
<organism evidence="1 2">
    <name type="scientific">Psychrobacter luti</name>
    <dbReference type="NCBI Taxonomy" id="198481"/>
    <lineage>
        <taxon>Bacteria</taxon>
        <taxon>Pseudomonadati</taxon>
        <taxon>Pseudomonadota</taxon>
        <taxon>Gammaproteobacteria</taxon>
        <taxon>Moraxellales</taxon>
        <taxon>Moraxellaceae</taxon>
        <taxon>Psychrobacter</taxon>
    </lineage>
</organism>
<proteinExistence type="predicted"/>
<dbReference type="RefSeq" id="WP_183619340.1">
    <property type="nucleotide sequence ID" value="NZ_CAJHAH010000001.1"/>
</dbReference>
<sequence>MNKFSENIIASFGRTVTILNTFKNIKTAKTISYARPIAFTLSLAVMPIVVQAAAYQTYVIHTYGGESLLPAVRQQLNASRDGGTVSIYQDKLVLHTTAANYQTVQQLLSQIDGQPQALTVAVRVGNNSQSQGNIQQGQVIISNRGIQGAGMINQRNSQQQGNNLYQVQTLSGSAASISTGTLYSLNQTYIANSYPTYPAYNRPTGQIIIQQQVLLPTTQGIAVTPKLLPNGQVEVRLTQVEEQLVRANPSYNRYGYHTNSSVQGQRLNSTIVVPRGQWVNIGQISQNNQTQSSGYGSNRVIRSSNSVPISLLVQ</sequence>
<reference evidence="1 2" key="1">
    <citation type="submission" date="2020-08" db="EMBL/GenBank/DDBJ databases">
        <title>Genomic Encyclopedia of Type Strains, Phase III (KMG-III): the genomes of soil and plant-associated and newly described type strains.</title>
        <authorList>
            <person name="Whitman W."/>
        </authorList>
    </citation>
    <scope>NUCLEOTIDE SEQUENCE [LARGE SCALE GENOMIC DNA]</scope>
    <source>
        <strain evidence="1 2">CECT 5885</strain>
    </source>
</reference>
<evidence type="ECO:0008006" key="3">
    <source>
        <dbReference type="Google" id="ProtNLM"/>
    </source>
</evidence>
<protein>
    <recommendedName>
        <fullName evidence="3">Type II and III secretion system protein</fullName>
    </recommendedName>
</protein>